<dbReference type="EMBL" id="MU003537">
    <property type="protein sequence ID" value="KAF2464372.1"/>
    <property type="molecule type" value="Genomic_DNA"/>
</dbReference>
<evidence type="ECO:0000313" key="2">
    <source>
        <dbReference type="Proteomes" id="UP000799755"/>
    </source>
</evidence>
<evidence type="ECO:0000313" key="1">
    <source>
        <dbReference type="EMBL" id="KAF2464372.1"/>
    </source>
</evidence>
<feature type="non-terminal residue" evidence="1">
    <location>
        <position position="1"/>
    </location>
</feature>
<gene>
    <name evidence="1" type="ORF">BDR25DRAFT_242636</name>
</gene>
<comment type="caution">
    <text evidence="1">The sequence shown here is derived from an EMBL/GenBank/DDBJ whole genome shotgun (WGS) entry which is preliminary data.</text>
</comment>
<keyword evidence="2" id="KW-1185">Reference proteome</keyword>
<name>A0ACB6QBT2_9PLEO</name>
<dbReference type="Proteomes" id="UP000799755">
    <property type="component" value="Unassembled WGS sequence"/>
</dbReference>
<protein>
    <submittedName>
        <fullName evidence="1">Uncharacterized protein</fullName>
    </submittedName>
</protein>
<reference evidence="1" key="1">
    <citation type="journal article" date="2020" name="Stud. Mycol.">
        <title>101 Dothideomycetes genomes: a test case for predicting lifestyles and emergence of pathogens.</title>
        <authorList>
            <person name="Haridas S."/>
            <person name="Albert R."/>
            <person name="Binder M."/>
            <person name="Bloem J."/>
            <person name="Labutti K."/>
            <person name="Salamov A."/>
            <person name="Andreopoulos B."/>
            <person name="Baker S."/>
            <person name="Barry K."/>
            <person name="Bills G."/>
            <person name="Bluhm B."/>
            <person name="Cannon C."/>
            <person name="Castanera R."/>
            <person name="Culley D."/>
            <person name="Daum C."/>
            <person name="Ezra D."/>
            <person name="Gonzalez J."/>
            <person name="Henrissat B."/>
            <person name="Kuo A."/>
            <person name="Liang C."/>
            <person name="Lipzen A."/>
            <person name="Lutzoni F."/>
            <person name="Magnuson J."/>
            <person name="Mondo S."/>
            <person name="Nolan M."/>
            <person name="Ohm R."/>
            <person name="Pangilinan J."/>
            <person name="Park H.-J."/>
            <person name="Ramirez L."/>
            <person name="Alfaro M."/>
            <person name="Sun H."/>
            <person name="Tritt A."/>
            <person name="Yoshinaga Y."/>
            <person name="Zwiers L.-H."/>
            <person name="Turgeon B."/>
            <person name="Goodwin S."/>
            <person name="Spatafora J."/>
            <person name="Crous P."/>
            <person name="Grigoriev I."/>
        </authorList>
    </citation>
    <scope>NUCLEOTIDE SEQUENCE</scope>
    <source>
        <strain evidence="1">ATCC 200398</strain>
    </source>
</reference>
<proteinExistence type="predicted"/>
<organism evidence="1 2">
    <name type="scientific">Lindgomyces ingoldianus</name>
    <dbReference type="NCBI Taxonomy" id="673940"/>
    <lineage>
        <taxon>Eukaryota</taxon>
        <taxon>Fungi</taxon>
        <taxon>Dikarya</taxon>
        <taxon>Ascomycota</taxon>
        <taxon>Pezizomycotina</taxon>
        <taxon>Dothideomycetes</taxon>
        <taxon>Pleosporomycetidae</taxon>
        <taxon>Pleosporales</taxon>
        <taxon>Lindgomycetaceae</taxon>
        <taxon>Lindgomyces</taxon>
    </lineage>
</organism>
<accession>A0ACB6QBT2</accession>
<sequence length="121" mass="13724">WVPAHLGIPGNEAVDIAAKETTGWRGDSIRGLTAEEPPRLYPPKDDAKKKMQTASRHSIESKLAERYKGLSYVQEHTSTYKKSTQATRRSQKARQRSPCTVKDQKDQTERLPLQSQSARYN</sequence>